<comment type="caution">
    <text evidence="1">The sequence shown here is derived from an EMBL/GenBank/DDBJ whole genome shotgun (WGS) entry which is preliminary data.</text>
</comment>
<name>A0A7V5PPQ0_CALAY</name>
<accession>A0A7V5PPQ0</accession>
<protein>
    <submittedName>
        <fullName evidence="1">Uncharacterized protein</fullName>
    </submittedName>
</protein>
<dbReference type="AlphaFoldDB" id="A0A7V5PPQ0"/>
<sequence length="92" mass="11120">MIANELNRAKNLLNRRDRSSARLCYERAFERIDLTSEDEKWRGKLKEFRRFRELLAELYLAQDQDVHRLEQLYIALLRLSAEAHRMLFPAAR</sequence>
<reference evidence="1" key="1">
    <citation type="journal article" date="2020" name="mSystems">
        <title>Genome- and Community-Level Interaction Insights into Carbon Utilization and Element Cycling Functions of Hydrothermarchaeota in Hydrothermal Sediment.</title>
        <authorList>
            <person name="Zhou Z."/>
            <person name="Liu Y."/>
            <person name="Xu W."/>
            <person name="Pan J."/>
            <person name="Luo Z.H."/>
            <person name="Li M."/>
        </authorList>
    </citation>
    <scope>NUCLEOTIDE SEQUENCE [LARGE SCALE GENOMIC DNA]</scope>
    <source>
        <strain evidence="1">HyVt-527</strain>
    </source>
</reference>
<organism evidence="1">
    <name type="scientific">Caldithrix abyssi</name>
    <dbReference type="NCBI Taxonomy" id="187145"/>
    <lineage>
        <taxon>Bacteria</taxon>
        <taxon>Pseudomonadati</taxon>
        <taxon>Calditrichota</taxon>
        <taxon>Calditrichia</taxon>
        <taxon>Calditrichales</taxon>
        <taxon>Calditrichaceae</taxon>
        <taxon>Caldithrix</taxon>
    </lineage>
</organism>
<dbReference type="EMBL" id="DROD01000324">
    <property type="protein sequence ID" value="HHJ52490.1"/>
    <property type="molecule type" value="Genomic_DNA"/>
</dbReference>
<gene>
    <name evidence="1" type="ORF">ENJ89_04795</name>
</gene>
<dbReference type="Proteomes" id="UP000886124">
    <property type="component" value="Unassembled WGS sequence"/>
</dbReference>
<proteinExistence type="predicted"/>
<evidence type="ECO:0000313" key="1">
    <source>
        <dbReference type="EMBL" id="HHJ52490.1"/>
    </source>
</evidence>